<keyword evidence="1" id="KW-1133">Transmembrane helix</keyword>
<protein>
    <submittedName>
        <fullName evidence="2">Uncharacterized protein</fullName>
    </submittedName>
</protein>
<evidence type="ECO:0000313" key="2">
    <source>
        <dbReference type="EMBL" id="NOU74237.1"/>
    </source>
</evidence>
<evidence type="ECO:0000256" key="1">
    <source>
        <dbReference type="SAM" id="Phobius"/>
    </source>
</evidence>
<gene>
    <name evidence="2" type="ORF">GC098_23040</name>
</gene>
<comment type="caution">
    <text evidence="2">The sequence shown here is derived from an EMBL/GenBank/DDBJ whole genome shotgun (WGS) entry which is preliminary data.</text>
</comment>
<sequence>MILLVIAYIVIAWIEWVYLKSNTKKPRTKWVVFGFIAFSFFYNVFVLYVKDLLPTPHALLIRFFGPIQKSITGG</sequence>
<dbReference type="EMBL" id="WHOA01000153">
    <property type="protein sequence ID" value="NOU74237.1"/>
    <property type="molecule type" value="Genomic_DNA"/>
</dbReference>
<dbReference type="RefSeq" id="WP_171645643.1">
    <property type="nucleotide sequence ID" value="NZ_WHOA01000153.1"/>
</dbReference>
<feature type="transmembrane region" description="Helical" evidence="1">
    <location>
        <begin position="29"/>
        <end position="49"/>
    </location>
</feature>
<organism evidence="2 3">
    <name type="scientific">Paenibacillus phytorum</name>
    <dbReference type="NCBI Taxonomy" id="2654977"/>
    <lineage>
        <taxon>Bacteria</taxon>
        <taxon>Bacillati</taxon>
        <taxon>Bacillota</taxon>
        <taxon>Bacilli</taxon>
        <taxon>Bacillales</taxon>
        <taxon>Paenibacillaceae</taxon>
        <taxon>Paenibacillus</taxon>
    </lineage>
</organism>
<dbReference type="Proteomes" id="UP000616779">
    <property type="component" value="Unassembled WGS sequence"/>
</dbReference>
<proteinExistence type="predicted"/>
<keyword evidence="3" id="KW-1185">Reference proteome</keyword>
<accession>A0ABX1Y080</accession>
<reference evidence="2 3" key="1">
    <citation type="submission" date="2019-10" db="EMBL/GenBank/DDBJ databases">
        <title>Description of Paenibacillus terrestris sp. nov.</title>
        <authorList>
            <person name="Carlier A."/>
            <person name="Qi S."/>
        </authorList>
    </citation>
    <scope>NUCLEOTIDE SEQUENCE [LARGE SCALE GENOMIC DNA]</scope>
    <source>
        <strain evidence="2 3">LMG 31458</strain>
    </source>
</reference>
<keyword evidence="1" id="KW-0812">Transmembrane</keyword>
<name>A0ABX1Y080_9BACL</name>
<evidence type="ECO:0000313" key="3">
    <source>
        <dbReference type="Proteomes" id="UP000616779"/>
    </source>
</evidence>
<keyword evidence="1" id="KW-0472">Membrane</keyword>